<keyword evidence="1" id="KW-0812">Transmembrane</keyword>
<protein>
    <submittedName>
        <fullName evidence="2">Uncharacterized protein</fullName>
    </submittedName>
</protein>
<proteinExistence type="predicted"/>
<gene>
    <name evidence="2" type="ORF">g.111363</name>
</gene>
<evidence type="ECO:0000256" key="1">
    <source>
        <dbReference type="SAM" id="Phobius"/>
    </source>
</evidence>
<sequence length="174" mass="20315">MFTFNIYIYHKTVNNKRMSCMVCCLPKKLNQAYTRMRLLHTLINYSSTLQIKCSLLIYTSIIRPLITYACLVWAAVSQTKMKKLQTIQNKFLKIALKSPCVTNSSIFHNDTGIPYLDRWIQDLLKKFHQQLKSVGVAHYEIGRRTKNPRLKPRLPQNIFLSQEPTSRSSESEQT</sequence>
<evidence type="ECO:0000313" key="2">
    <source>
        <dbReference type="EMBL" id="MBY79173.1"/>
    </source>
</evidence>
<feature type="transmembrane region" description="Helical" evidence="1">
    <location>
        <begin position="55"/>
        <end position="76"/>
    </location>
</feature>
<keyword evidence="1" id="KW-0472">Membrane</keyword>
<dbReference type="AlphaFoldDB" id="A0A2S2QNC0"/>
<accession>A0A2S2QNC0</accession>
<organism evidence="2">
    <name type="scientific">Sipha flava</name>
    <name type="common">yellow sugarcane aphid</name>
    <dbReference type="NCBI Taxonomy" id="143950"/>
    <lineage>
        <taxon>Eukaryota</taxon>
        <taxon>Metazoa</taxon>
        <taxon>Ecdysozoa</taxon>
        <taxon>Arthropoda</taxon>
        <taxon>Hexapoda</taxon>
        <taxon>Insecta</taxon>
        <taxon>Pterygota</taxon>
        <taxon>Neoptera</taxon>
        <taxon>Paraneoptera</taxon>
        <taxon>Hemiptera</taxon>
        <taxon>Sternorrhyncha</taxon>
        <taxon>Aphidomorpha</taxon>
        <taxon>Aphidoidea</taxon>
        <taxon>Aphididae</taxon>
        <taxon>Sipha</taxon>
    </lineage>
</organism>
<reference evidence="2" key="1">
    <citation type="submission" date="2018-04" db="EMBL/GenBank/DDBJ databases">
        <title>Transcriptome assembly of Sipha flava.</title>
        <authorList>
            <person name="Scully E.D."/>
            <person name="Geib S.M."/>
            <person name="Palmer N.A."/>
            <person name="Koch K."/>
            <person name="Bradshaw J."/>
            <person name="Heng-Moss T."/>
            <person name="Sarath G."/>
        </authorList>
    </citation>
    <scope>NUCLEOTIDE SEQUENCE</scope>
</reference>
<dbReference type="EMBL" id="GGMS01009970">
    <property type="protein sequence ID" value="MBY79173.1"/>
    <property type="molecule type" value="Transcribed_RNA"/>
</dbReference>
<name>A0A2S2QNC0_9HEMI</name>
<keyword evidence="1" id="KW-1133">Transmembrane helix</keyword>